<dbReference type="PANTHER" id="PTHR45953:SF1">
    <property type="entry name" value="IDURONATE 2-SULFATASE"/>
    <property type="match status" value="1"/>
</dbReference>
<proteinExistence type="predicted"/>
<protein>
    <submittedName>
        <fullName evidence="4">Arylsulfatase A-like enzyme</fullName>
    </submittedName>
</protein>
<comment type="caution">
    <text evidence="4">The sequence shown here is derived from an EMBL/GenBank/DDBJ whole genome shotgun (WGS) entry which is preliminary data.</text>
</comment>
<dbReference type="EMBL" id="JAASQL010000002">
    <property type="protein sequence ID" value="NIJ45571.1"/>
    <property type="molecule type" value="Genomic_DNA"/>
</dbReference>
<accession>A0ABX0UEE9</accession>
<dbReference type="RefSeq" id="WP_167187871.1">
    <property type="nucleotide sequence ID" value="NZ_JAASQL010000002.1"/>
</dbReference>
<dbReference type="SUPFAM" id="SSF53649">
    <property type="entry name" value="Alkaline phosphatase-like"/>
    <property type="match status" value="1"/>
</dbReference>
<evidence type="ECO:0000313" key="4">
    <source>
        <dbReference type="EMBL" id="NIJ45571.1"/>
    </source>
</evidence>
<evidence type="ECO:0000259" key="3">
    <source>
        <dbReference type="Pfam" id="PF00884"/>
    </source>
</evidence>
<evidence type="ECO:0000313" key="5">
    <source>
        <dbReference type="Proteomes" id="UP000745859"/>
    </source>
</evidence>
<dbReference type="Pfam" id="PF00884">
    <property type="entry name" value="Sulfatase"/>
    <property type="match status" value="1"/>
</dbReference>
<organism evidence="4 5">
    <name type="scientific">Wenyingzhuangia heitensis</name>
    <dbReference type="NCBI Taxonomy" id="1487859"/>
    <lineage>
        <taxon>Bacteria</taxon>
        <taxon>Pseudomonadati</taxon>
        <taxon>Bacteroidota</taxon>
        <taxon>Flavobacteriia</taxon>
        <taxon>Flavobacteriales</taxon>
        <taxon>Flavobacteriaceae</taxon>
        <taxon>Wenyingzhuangia</taxon>
    </lineage>
</organism>
<keyword evidence="5" id="KW-1185">Reference proteome</keyword>
<keyword evidence="2" id="KW-0378">Hydrolase</keyword>
<feature type="domain" description="Sulfatase N-terminal" evidence="3">
    <location>
        <begin position="25"/>
        <end position="457"/>
    </location>
</feature>
<dbReference type="Proteomes" id="UP000745859">
    <property type="component" value="Unassembled WGS sequence"/>
</dbReference>
<gene>
    <name evidence="4" type="ORF">FHR24_002039</name>
</gene>
<name>A0ABX0UEE9_9FLAO</name>
<dbReference type="InterPro" id="IPR017850">
    <property type="entry name" value="Alkaline_phosphatase_core_sf"/>
</dbReference>
<keyword evidence="1" id="KW-0479">Metal-binding</keyword>
<reference evidence="4 5" key="1">
    <citation type="submission" date="2020-03" db="EMBL/GenBank/DDBJ databases">
        <title>Genomic Encyclopedia of Type Strains, Phase IV (KMG-IV): sequencing the most valuable type-strain genomes for metagenomic binning, comparative biology and taxonomic classification.</title>
        <authorList>
            <person name="Goeker M."/>
        </authorList>
    </citation>
    <scope>NUCLEOTIDE SEQUENCE [LARGE SCALE GENOMIC DNA]</scope>
    <source>
        <strain evidence="4 5">DSM 101599</strain>
    </source>
</reference>
<dbReference type="PANTHER" id="PTHR45953">
    <property type="entry name" value="IDURONATE 2-SULFATASE"/>
    <property type="match status" value="1"/>
</dbReference>
<sequence>MRSKLMTILFCVCCITLSKAQKKTNILWIITDDHRVDALQCYNKATTGKKYSKLGYVSSPNIDKLAKEGVMFVNAYTNSPVCGPSRGSMLSGRYPFRNGHYQFEQTHQEPDFVKPSVPQTLRKNGYTTSSFGKDGAYIFDWGPGQTFRDPGHYDYKVSFKHDLQKNDIGDYWGQPAYVPGTWKFIGNEERIKTPDGKVVSYLLNKKKGLGAVSKEDLQKRKEMEKKYEILRSYTRSGNKELIIGGENPMPAGQTIDGKIVEEFKLFLQNQNTTFTNTYGKTKKGVNSNKPLMTHLGFHLPHTPVLPPKEFRDKFKNKKYKVPAFSEKEKATFTPQLKKLYNNLNMTKMTDKEKQQAIQDYYAFCAYGDALIGDAVDTFKEYCKKNNQEYLILFVVGDHGWHLGEQGIEAKFGPWGKSTKGAVLVVSSDKNKVPENVVSTDLVEYVDAAATILETAGVPINNKEYDYLDGVNLHKLIDGTAEKRDYIVGETNVIVGHRAYLRSNDFAFSMKTRPTNYKKLIPNKNIKWALNCPVEQAELVLYDLNKDPLERNNVAADKKYRKLAAWFRTKLGNVVLGDGRVECDWSKANSYSITNFAQGAHDGKLNIPKELLP</sequence>
<evidence type="ECO:0000256" key="1">
    <source>
        <dbReference type="ARBA" id="ARBA00022723"/>
    </source>
</evidence>
<dbReference type="CDD" id="cd16153">
    <property type="entry name" value="sulfatase_like"/>
    <property type="match status" value="1"/>
</dbReference>
<dbReference type="InterPro" id="IPR000917">
    <property type="entry name" value="Sulfatase_N"/>
</dbReference>
<dbReference type="Gene3D" id="3.40.720.10">
    <property type="entry name" value="Alkaline Phosphatase, subunit A"/>
    <property type="match status" value="1"/>
</dbReference>
<evidence type="ECO:0000256" key="2">
    <source>
        <dbReference type="ARBA" id="ARBA00022801"/>
    </source>
</evidence>